<dbReference type="PANTHER" id="PTHR21377">
    <property type="entry name" value="PROTEIN FAM210B, MITOCHONDRIAL"/>
    <property type="match status" value="1"/>
</dbReference>
<protein>
    <recommendedName>
        <fullName evidence="1">DUF1279 domain-containing protein</fullName>
    </recommendedName>
</protein>
<evidence type="ECO:0000259" key="1">
    <source>
        <dbReference type="Pfam" id="PF06916"/>
    </source>
</evidence>
<keyword evidence="3" id="KW-1185">Reference proteome</keyword>
<accession>A0A4P6XK60</accession>
<dbReference type="AlphaFoldDB" id="A0A4P6XK60"/>
<sequence length="220" mass="25152">MFSPLRLRFRNFALPGQILRAPMAAPRARLLRPRFFSSTVPTPKKPTGIKALVKEYGYSALGVYLFLSALDLPICYLIVHAMGKEEIERYENSVKQYFGYGKLDEELQQIQQINKIEEEHQDKITAASEKSSMFSWFSWTEFVIAYGIHKSVFIFVRVPLTAAFTPSIVKILRGWGFKIGTDKLATTAHIAKNTITNAASATNPKFGTRPTKRSKWFWFF</sequence>
<dbReference type="EMBL" id="CP034456">
    <property type="protein sequence ID" value="QBM86516.1"/>
    <property type="molecule type" value="Genomic_DNA"/>
</dbReference>
<feature type="domain" description="DUF1279" evidence="1">
    <location>
        <begin position="49"/>
        <end position="166"/>
    </location>
</feature>
<organism evidence="2 3">
    <name type="scientific">Metschnikowia aff. pulcherrima</name>
    <dbReference type="NCBI Taxonomy" id="2163413"/>
    <lineage>
        <taxon>Eukaryota</taxon>
        <taxon>Fungi</taxon>
        <taxon>Dikarya</taxon>
        <taxon>Ascomycota</taxon>
        <taxon>Saccharomycotina</taxon>
        <taxon>Pichiomycetes</taxon>
        <taxon>Metschnikowiaceae</taxon>
        <taxon>Metschnikowia</taxon>
    </lineage>
</organism>
<dbReference type="Proteomes" id="UP000292447">
    <property type="component" value="Chromosome I"/>
</dbReference>
<dbReference type="InterPro" id="IPR009688">
    <property type="entry name" value="FAM210A/B-like_dom"/>
</dbReference>
<dbReference type="PANTHER" id="PTHR21377:SF0">
    <property type="entry name" value="PROTEIN FAM210B, MITOCHONDRIAL"/>
    <property type="match status" value="1"/>
</dbReference>
<reference evidence="3" key="1">
    <citation type="submission" date="2019-03" db="EMBL/GenBank/DDBJ databases">
        <title>Snf2 controls pulcherriminic acid biosynthesis and connects pigmentation and antifungal activity of the yeast Metschnikowia pulcherrima.</title>
        <authorList>
            <person name="Gore-Lloyd D."/>
            <person name="Sumann I."/>
            <person name="Brachmann A.O."/>
            <person name="Schneeberger K."/>
            <person name="Ortiz-Merino R.A."/>
            <person name="Moreno-Beltran M."/>
            <person name="Schlaefli M."/>
            <person name="Kirner P."/>
            <person name="Santos Kron A."/>
            <person name="Wolfe K.H."/>
            <person name="Piel J."/>
            <person name="Ahrens C.H."/>
            <person name="Henk D."/>
            <person name="Freimoser F.M."/>
        </authorList>
    </citation>
    <scope>NUCLEOTIDE SEQUENCE [LARGE SCALE GENOMIC DNA]</scope>
    <source>
        <strain evidence="3">APC 1.2</strain>
    </source>
</reference>
<gene>
    <name evidence="2" type="primary">MPUL0A11610</name>
    <name evidence="2" type="ORF">METSCH_A11610</name>
</gene>
<dbReference type="Pfam" id="PF06916">
    <property type="entry name" value="FAM210A-B_dom"/>
    <property type="match status" value="1"/>
</dbReference>
<proteinExistence type="predicted"/>
<dbReference type="GO" id="GO:0005739">
    <property type="term" value="C:mitochondrion"/>
    <property type="evidence" value="ECO:0007669"/>
    <property type="project" value="TreeGrafter"/>
</dbReference>
<dbReference type="InterPro" id="IPR045866">
    <property type="entry name" value="FAM210A/B-like"/>
</dbReference>
<name>A0A4P6XK60_9ASCO</name>
<evidence type="ECO:0000313" key="2">
    <source>
        <dbReference type="EMBL" id="QBM86516.1"/>
    </source>
</evidence>
<evidence type="ECO:0000313" key="3">
    <source>
        <dbReference type="Proteomes" id="UP000292447"/>
    </source>
</evidence>